<dbReference type="PROSITE" id="PS52006">
    <property type="entry name" value="GH64"/>
    <property type="match status" value="1"/>
</dbReference>
<dbReference type="EMBL" id="QGMH01000089">
    <property type="protein sequence ID" value="TVY25644.1"/>
    <property type="molecule type" value="Genomic_DNA"/>
</dbReference>
<evidence type="ECO:0000313" key="3">
    <source>
        <dbReference type="EMBL" id="TVY25644.1"/>
    </source>
</evidence>
<dbReference type="AlphaFoldDB" id="A0A8H8TX58"/>
<dbReference type="GeneID" id="41984835"/>
<gene>
    <name evidence="3" type="primary">E13B_1</name>
    <name evidence="3" type="ORF">LHYA1_G004637</name>
</gene>
<keyword evidence="4" id="KW-1185">Reference proteome</keyword>
<dbReference type="CDD" id="cd09220">
    <property type="entry name" value="GH64-GluB-like"/>
    <property type="match status" value="1"/>
</dbReference>
<dbReference type="PANTHER" id="PTHR38165">
    <property type="match status" value="1"/>
</dbReference>
<keyword evidence="1" id="KW-1133">Transmembrane helix</keyword>
<dbReference type="Pfam" id="PF16483">
    <property type="entry name" value="Glyco_hydro_64"/>
    <property type="match status" value="1"/>
</dbReference>
<keyword evidence="1" id="KW-0472">Membrane</keyword>
<dbReference type="Proteomes" id="UP000431533">
    <property type="component" value="Unassembled WGS sequence"/>
</dbReference>
<feature type="domain" description="GH64" evidence="2">
    <location>
        <begin position="40"/>
        <end position="415"/>
    </location>
</feature>
<dbReference type="Gene3D" id="2.60.110.10">
    <property type="entry name" value="Thaumatin"/>
    <property type="match status" value="1"/>
</dbReference>
<sequence length="584" mass="62725">MTTLSDVIEIQKTYNVLQAPAIPGDSADVHDDTIDASATGSTLSIGLYNSTTSSTVYAYVTGLALDNNSAVYLLQSDGSTAYYPANPTGTGQPILTNCAIPLGAPGTTKNVIIPHLAGARIWFCVGNTLTFLLNHGDTGPGLVEPAVNNTSDPNYNYSWDFCEFTFNSSQVYANITYVDFVCLPIALTLTTSSGTTQHVGGLPANGLDNVCNGLIAQNAKDGAGWDQLVLTKNGSNLRALAPTNGIALYSTLFQNYWTDYVNSCWSQYISTPLVIDTQASWGKVSGLTSNDRTQITFSGVGSISKPSATDIFGANSGAFAPQTTNTAELLNIGARIDAALNRSTLLSNANQPDGEEISTFYTNTVTNHYSRITHAANVDGRGYTFPYDDVTGGGVDQSGFVSDGSPTNLLVTVGGGNAFAKREDIDQKSVQPPRRMRRSVQWVEDVKLAPREEMRDLEMGEHPKLLAEMSPAAAPAPKPKILLPQFVQRFMSPYVSKLQASPYYAQRLRPLLDFINQFLVSFLSLSLRAVLSRVFLVAFFFVFYFLGILPHEAKGQSQRRILEAAVAASNGNGNGNGTIVMQGS</sequence>
<dbReference type="Gene3D" id="3.30.920.50">
    <property type="entry name" value="Beta-1,3-glucanase, C-terminal domain"/>
    <property type="match status" value="1"/>
</dbReference>
<dbReference type="PANTHER" id="PTHR38165:SF1">
    <property type="entry name" value="GLUCANASE B"/>
    <property type="match status" value="1"/>
</dbReference>
<organism evidence="3 4">
    <name type="scientific">Lachnellula hyalina</name>
    <dbReference type="NCBI Taxonomy" id="1316788"/>
    <lineage>
        <taxon>Eukaryota</taxon>
        <taxon>Fungi</taxon>
        <taxon>Dikarya</taxon>
        <taxon>Ascomycota</taxon>
        <taxon>Pezizomycotina</taxon>
        <taxon>Leotiomycetes</taxon>
        <taxon>Helotiales</taxon>
        <taxon>Lachnaceae</taxon>
        <taxon>Lachnellula</taxon>
    </lineage>
</organism>
<comment type="caution">
    <text evidence="3">The sequence shown here is derived from an EMBL/GenBank/DDBJ whole genome shotgun (WGS) entry which is preliminary data.</text>
</comment>
<evidence type="ECO:0000259" key="2">
    <source>
        <dbReference type="PROSITE" id="PS52006"/>
    </source>
</evidence>
<feature type="transmembrane region" description="Helical" evidence="1">
    <location>
        <begin position="530"/>
        <end position="549"/>
    </location>
</feature>
<proteinExistence type="predicted"/>
<dbReference type="InterPro" id="IPR042517">
    <property type="entry name" value="Glyco_hydro_64_N_2"/>
</dbReference>
<dbReference type="RefSeq" id="XP_031004432.1">
    <property type="nucleotide sequence ID" value="XM_031149594.1"/>
</dbReference>
<protein>
    <submittedName>
        <fullName evidence="3">Glucan endo-1,3-beta-glucosidase</fullName>
    </submittedName>
</protein>
<dbReference type="InterPro" id="IPR037176">
    <property type="entry name" value="Osmotin/thaumatin-like_sf"/>
</dbReference>
<reference evidence="3 4" key="1">
    <citation type="submission" date="2018-05" db="EMBL/GenBank/DDBJ databases">
        <title>Genome sequencing and assembly of the regulated plant pathogen Lachnellula willkommii and related sister species for the development of diagnostic species identification markers.</title>
        <authorList>
            <person name="Giroux E."/>
            <person name="Bilodeau G."/>
        </authorList>
    </citation>
    <scope>NUCLEOTIDE SEQUENCE [LARGE SCALE GENOMIC DNA]</scope>
    <source>
        <strain evidence="3 4">CBS 185.66</strain>
    </source>
</reference>
<name>A0A8H8TX58_9HELO</name>
<dbReference type="InterPro" id="IPR032477">
    <property type="entry name" value="Glyco_hydro_64"/>
</dbReference>
<evidence type="ECO:0000256" key="1">
    <source>
        <dbReference type="SAM" id="Phobius"/>
    </source>
</evidence>
<dbReference type="OrthoDB" id="10058186at2759"/>
<keyword evidence="1" id="KW-0812">Transmembrane</keyword>
<dbReference type="InterPro" id="IPR037398">
    <property type="entry name" value="Glyco_hydro_64_fam"/>
</dbReference>
<accession>A0A8H8TX58</accession>
<evidence type="ECO:0000313" key="4">
    <source>
        <dbReference type="Proteomes" id="UP000431533"/>
    </source>
</evidence>